<name>A0A4C1TBP2_EUMVA</name>
<evidence type="ECO:0000313" key="3">
    <source>
        <dbReference type="Proteomes" id="UP000299102"/>
    </source>
</evidence>
<evidence type="ECO:0000313" key="2">
    <source>
        <dbReference type="EMBL" id="GBP11882.1"/>
    </source>
</evidence>
<evidence type="ECO:0000256" key="1">
    <source>
        <dbReference type="SAM" id="MobiDB-lite"/>
    </source>
</evidence>
<accession>A0A4C1TBP2</accession>
<comment type="caution">
    <text evidence="2">The sequence shown here is derived from an EMBL/GenBank/DDBJ whole genome shotgun (WGS) entry which is preliminary data.</text>
</comment>
<sequence>MQSYGLELTAPALKADNQEFLGACAANGMRERTHRNENDDVPSHPTARKLRRRRRYRHGGGVKPYCTCKGSGVTLDCRPRAINLSHVRARARIREHTNTRAHMHTHARAHTNTGPLSMRDEKEINLFSAVTMQSNWSAFAHLGGAISNVDFVMIMRVHFKTASSHAA</sequence>
<organism evidence="2 3">
    <name type="scientific">Eumeta variegata</name>
    <name type="common">Bagworm moth</name>
    <name type="synonym">Eumeta japonica</name>
    <dbReference type="NCBI Taxonomy" id="151549"/>
    <lineage>
        <taxon>Eukaryota</taxon>
        <taxon>Metazoa</taxon>
        <taxon>Ecdysozoa</taxon>
        <taxon>Arthropoda</taxon>
        <taxon>Hexapoda</taxon>
        <taxon>Insecta</taxon>
        <taxon>Pterygota</taxon>
        <taxon>Neoptera</taxon>
        <taxon>Endopterygota</taxon>
        <taxon>Lepidoptera</taxon>
        <taxon>Glossata</taxon>
        <taxon>Ditrysia</taxon>
        <taxon>Tineoidea</taxon>
        <taxon>Psychidae</taxon>
        <taxon>Oiketicinae</taxon>
        <taxon>Eumeta</taxon>
    </lineage>
</organism>
<dbReference type="Proteomes" id="UP000299102">
    <property type="component" value="Unassembled WGS sequence"/>
</dbReference>
<feature type="region of interest" description="Disordered" evidence="1">
    <location>
        <begin position="31"/>
        <end position="50"/>
    </location>
</feature>
<dbReference type="EMBL" id="BGZK01004969">
    <property type="protein sequence ID" value="GBP11882.1"/>
    <property type="molecule type" value="Genomic_DNA"/>
</dbReference>
<dbReference type="AlphaFoldDB" id="A0A4C1TBP2"/>
<protein>
    <submittedName>
        <fullName evidence="2">Uncharacterized protein</fullName>
    </submittedName>
</protein>
<proteinExistence type="predicted"/>
<reference evidence="2 3" key="1">
    <citation type="journal article" date="2019" name="Commun. Biol.">
        <title>The bagworm genome reveals a unique fibroin gene that provides high tensile strength.</title>
        <authorList>
            <person name="Kono N."/>
            <person name="Nakamura H."/>
            <person name="Ohtoshi R."/>
            <person name="Tomita M."/>
            <person name="Numata K."/>
            <person name="Arakawa K."/>
        </authorList>
    </citation>
    <scope>NUCLEOTIDE SEQUENCE [LARGE SCALE GENOMIC DNA]</scope>
</reference>
<gene>
    <name evidence="2" type="ORF">EVAR_71864_1</name>
</gene>
<keyword evidence="3" id="KW-1185">Reference proteome</keyword>
<feature type="compositionally biased region" description="Basic and acidic residues" evidence="1">
    <location>
        <begin position="31"/>
        <end position="42"/>
    </location>
</feature>